<reference evidence="1 2" key="1">
    <citation type="submission" date="2019-07" db="EMBL/GenBank/DDBJ databases">
        <title>Lentzea xizangensis sp. nov., isolated from Qinghai-Tibetan Plateau Soils.</title>
        <authorList>
            <person name="Huang J."/>
        </authorList>
    </citation>
    <scope>NUCLEOTIDE SEQUENCE [LARGE SCALE GENOMIC DNA]</scope>
    <source>
        <strain evidence="1 2">FXJ1.1311</strain>
    </source>
</reference>
<evidence type="ECO:0000313" key="2">
    <source>
        <dbReference type="Proteomes" id="UP000316639"/>
    </source>
</evidence>
<sequence length="238" mass="24306">MSTQQTTLHDFTLDLLANPDARASFQADPQGALSDAGLEGITAGDVYEILPLVLDSASVVKVDAIDKVLVEAGDITAADHLKLITDNLVSVAPVTDVVATGGIAAFVKDFSDVGDVSSTLDAVVAGNDLATDLVHDNNVVTKIHDVADVDVSEIDVVDDVVAKTAVLNDNDVLTGDIDSTIKAVDVVNVGDTVVQDVAQVGDVHGDLGQVVGDITVGDVAGDVLSGGIGNGNDVDIHF</sequence>
<dbReference type="EMBL" id="VOBR01000006">
    <property type="protein sequence ID" value="TWP52315.1"/>
    <property type="molecule type" value="Genomic_DNA"/>
</dbReference>
<comment type="caution">
    <text evidence="1">The sequence shown here is derived from an EMBL/GenBank/DDBJ whole genome shotgun (WGS) entry which is preliminary data.</text>
</comment>
<keyword evidence="2" id="KW-1185">Reference proteome</keyword>
<dbReference type="InterPro" id="IPR049709">
    <property type="entry name" value="IniB-like_N"/>
</dbReference>
<proteinExistence type="predicted"/>
<organism evidence="1 2">
    <name type="scientific">Lentzea tibetensis</name>
    <dbReference type="NCBI Taxonomy" id="2591470"/>
    <lineage>
        <taxon>Bacteria</taxon>
        <taxon>Bacillati</taxon>
        <taxon>Actinomycetota</taxon>
        <taxon>Actinomycetes</taxon>
        <taxon>Pseudonocardiales</taxon>
        <taxon>Pseudonocardiaceae</taxon>
        <taxon>Lentzea</taxon>
    </lineage>
</organism>
<dbReference type="OrthoDB" id="3403955at2"/>
<dbReference type="AlphaFoldDB" id="A0A563EX92"/>
<name>A0A563EX92_9PSEU</name>
<evidence type="ECO:0000313" key="1">
    <source>
        <dbReference type="EMBL" id="TWP52315.1"/>
    </source>
</evidence>
<protein>
    <submittedName>
        <fullName evidence="1">Uncharacterized protein</fullName>
    </submittedName>
</protein>
<dbReference type="Proteomes" id="UP000316639">
    <property type="component" value="Unassembled WGS sequence"/>
</dbReference>
<gene>
    <name evidence="1" type="ORF">FKR81_12185</name>
</gene>
<dbReference type="NCBIfam" id="NF038175">
    <property type="entry name" value="IniB_NTERM"/>
    <property type="match status" value="1"/>
</dbReference>
<accession>A0A563EX92</accession>
<dbReference type="RefSeq" id="WP_146351125.1">
    <property type="nucleotide sequence ID" value="NZ_VOBR01000006.1"/>
</dbReference>